<keyword evidence="2" id="KW-1185">Reference proteome</keyword>
<reference evidence="1" key="1">
    <citation type="submission" date="2020-04" db="EMBL/GenBank/DDBJ databases">
        <title>A chromosome-scale assembly and high-density genetic map of the yellow drum (Nibea albiflora) genome.</title>
        <authorList>
            <person name="Xu D."/>
            <person name="Zhang W."/>
            <person name="Chen R."/>
            <person name="Tan P."/>
            <person name="Wang L."/>
            <person name="Song H."/>
            <person name="Tian L."/>
            <person name="Zhu Q."/>
            <person name="Wang B."/>
        </authorList>
    </citation>
    <scope>NUCLEOTIDE SEQUENCE</scope>
    <source>
        <strain evidence="1">ZJHYS-2018</strain>
    </source>
</reference>
<name>A0ACB7ERU4_NIBAL</name>
<accession>A0ACB7ERU4</accession>
<keyword evidence="1" id="KW-0489">Methyltransferase</keyword>
<comment type="caution">
    <text evidence="1">The sequence shown here is derived from an EMBL/GenBank/DDBJ whole genome shotgun (WGS) entry which is preliminary data.</text>
</comment>
<protein>
    <submittedName>
        <fullName evidence="1">mRNA cap guanine-N7 methyltransferase</fullName>
    </submittedName>
</protein>
<organism evidence="1 2">
    <name type="scientific">Nibea albiflora</name>
    <name type="common">Yellow drum</name>
    <name type="synonym">Corvina albiflora</name>
    <dbReference type="NCBI Taxonomy" id="240163"/>
    <lineage>
        <taxon>Eukaryota</taxon>
        <taxon>Metazoa</taxon>
        <taxon>Chordata</taxon>
        <taxon>Craniata</taxon>
        <taxon>Vertebrata</taxon>
        <taxon>Euteleostomi</taxon>
        <taxon>Actinopterygii</taxon>
        <taxon>Neopterygii</taxon>
        <taxon>Teleostei</taxon>
        <taxon>Neoteleostei</taxon>
        <taxon>Acanthomorphata</taxon>
        <taxon>Eupercaria</taxon>
        <taxon>Sciaenidae</taxon>
        <taxon>Nibea</taxon>
    </lineage>
</organism>
<dbReference type="Proteomes" id="UP000805704">
    <property type="component" value="Chromosome 23"/>
</dbReference>
<evidence type="ECO:0000313" key="2">
    <source>
        <dbReference type="Proteomes" id="UP000805704"/>
    </source>
</evidence>
<evidence type="ECO:0000313" key="1">
    <source>
        <dbReference type="EMBL" id="KAG8004779.1"/>
    </source>
</evidence>
<proteinExistence type="predicted"/>
<sequence>MDLQSVRTSTEREEGGGAQKAEMKRRHEDEDTSPSKKLVTDHSVKVASHYNSLQEVGLAVRSRSRIFFMRNFNNWLKSVLIGEILEQVRGAGAQQVSVLDLGCGKGGDLLKWRRGGINHLVCADIAGVSVEQCQSRYEDMKKKSHVNEKIFSAQFIAADCTKSKGFYPLFSCQYHFSLEDVVNVPEFLVYFPLFEDMAKRYNMRLVLKQRFSEFFEEKVKKEHHRSLMMKMMALEPFPSEDGGRLAADSKGEYCHAKEQCCRAGVKLPLVSVLRAQFESLVLFRWFLFGLTILFVSI</sequence>
<dbReference type="EMBL" id="CM024811">
    <property type="protein sequence ID" value="KAG8004779.1"/>
    <property type="molecule type" value="Genomic_DNA"/>
</dbReference>
<keyword evidence="1" id="KW-0808">Transferase</keyword>
<gene>
    <name evidence="1" type="primary">RNMT</name>
    <name evidence="1" type="ORF">GBF38_010556</name>
</gene>